<gene>
    <name evidence="1" type="ORF">GCM10017559_62200</name>
</gene>
<dbReference type="GO" id="GO:0008168">
    <property type="term" value="F:methyltransferase activity"/>
    <property type="evidence" value="ECO:0007669"/>
    <property type="project" value="UniProtKB-KW"/>
</dbReference>
<keyword evidence="2" id="KW-1185">Reference proteome</keyword>
<dbReference type="EMBL" id="BAAAWD010000016">
    <property type="protein sequence ID" value="GAA3027506.1"/>
    <property type="molecule type" value="Genomic_DNA"/>
</dbReference>
<dbReference type="GO" id="GO:0032259">
    <property type="term" value="P:methylation"/>
    <property type="evidence" value="ECO:0007669"/>
    <property type="project" value="UniProtKB-KW"/>
</dbReference>
<comment type="caution">
    <text evidence="1">The sequence shown here is derived from an EMBL/GenBank/DDBJ whole genome shotgun (WGS) entry which is preliminary data.</text>
</comment>
<reference evidence="2" key="1">
    <citation type="journal article" date="2019" name="Int. J. Syst. Evol. Microbiol.">
        <title>The Global Catalogue of Microorganisms (GCM) 10K type strain sequencing project: providing services to taxonomists for standard genome sequencing and annotation.</title>
        <authorList>
            <consortium name="The Broad Institute Genomics Platform"/>
            <consortium name="The Broad Institute Genome Sequencing Center for Infectious Disease"/>
            <person name="Wu L."/>
            <person name="Ma J."/>
        </authorList>
    </citation>
    <scope>NUCLEOTIDE SEQUENCE [LARGE SCALE GENOMIC DNA]</scope>
    <source>
        <strain evidence="2">JCM 3106</strain>
    </source>
</reference>
<keyword evidence="1" id="KW-0808">Transferase</keyword>
<sequence>MKIPTEVLKVLADPRTIIDRDALHIPFQVPAPLYERLKRTFNHMGGKWDGRKTVRAFVFPHDIETFMRDSITAGEFPSRYDVGWYATPPAVVEQILTLAGITDKRPGLVTLEPSAGIGSIAGPAVARGAVVDVVEVDEHRASVLAGHAAYRRVVHGDFLQVDPLSYETGFQRVVMNPPFAEELRHVQHALKFLGDDGVLVSVLPSSITWRTDSAAVAFRKMLADNDGELLELPAGSFSASGTNVRAVLVVVPTMPGHTIRNHGWHLRQPKQLGLFAA</sequence>
<dbReference type="Gene3D" id="3.40.50.150">
    <property type="entry name" value="Vaccinia Virus protein VP39"/>
    <property type="match status" value="1"/>
</dbReference>
<proteinExistence type="predicted"/>
<accession>A0ABP6KZ09</accession>
<evidence type="ECO:0000313" key="1">
    <source>
        <dbReference type="EMBL" id="GAA3027506.1"/>
    </source>
</evidence>
<evidence type="ECO:0000313" key="2">
    <source>
        <dbReference type="Proteomes" id="UP001499930"/>
    </source>
</evidence>
<protein>
    <submittedName>
        <fullName evidence="1">Methyltransferase</fullName>
    </submittedName>
</protein>
<dbReference type="InterPro" id="IPR029063">
    <property type="entry name" value="SAM-dependent_MTases_sf"/>
</dbReference>
<dbReference type="PRINTS" id="PR00507">
    <property type="entry name" value="N12N6MTFRASE"/>
</dbReference>
<dbReference type="Proteomes" id="UP001499930">
    <property type="component" value="Unassembled WGS sequence"/>
</dbReference>
<dbReference type="SUPFAM" id="SSF53335">
    <property type="entry name" value="S-adenosyl-L-methionine-dependent methyltransferases"/>
    <property type="match status" value="1"/>
</dbReference>
<dbReference type="RefSeq" id="WP_344902076.1">
    <property type="nucleotide sequence ID" value="NZ_BAAAWD010000016.1"/>
</dbReference>
<organism evidence="1 2">
    <name type="scientific">Streptosporangium longisporum</name>
    <dbReference type="NCBI Taxonomy" id="46187"/>
    <lineage>
        <taxon>Bacteria</taxon>
        <taxon>Bacillati</taxon>
        <taxon>Actinomycetota</taxon>
        <taxon>Actinomycetes</taxon>
        <taxon>Streptosporangiales</taxon>
        <taxon>Streptosporangiaceae</taxon>
        <taxon>Streptosporangium</taxon>
    </lineage>
</organism>
<name>A0ABP6KZ09_9ACTN</name>
<keyword evidence="1" id="KW-0489">Methyltransferase</keyword>